<dbReference type="InterPro" id="IPR046342">
    <property type="entry name" value="CBS_dom_sf"/>
</dbReference>
<dbReference type="PANTHER" id="PTHR43080:SF2">
    <property type="entry name" value="CBS DOMAIN-CONTAINING PROTEIN"/>
    <property type="match status" value="1"/>
</dbReference>
<dbReference type="Gene3D" id="3.10.580.10">
    <property type="entry name" value="CBS-domain"/>
    <property type="match status" value="1"/>
</dbReference>
<accession>D9QR64</accession>
<dbReference type="STRING" id="574087.Acear_1497"/>
<dbReference type="KEGG" id="aar:Acear_1497"/>
<dbReference type="CDD" id="cd04622">
    <property type="entry name" value="CBS_pair_HRP1_like"/>
    <property type="match status" value="1"/>
</dbReference>
<dbReference type="Proteomes" id="UP000001661">
    <property type="component" value="Chromosome"/>
</dbReference>
<evidence type="ECO:0000256" key="3">
    <source>
        <dbReference type="SAM" id="MobiDB-lite"/>
    </source>
</evidence>
<keyword evidence="1 2" id="KW-0129">CBS domain</keyword>
<dbReference type="PANTHER" id="PTHR43080">
    <property type="entry name" value="CBS DOMAIN-CONTAINING PROTEIN CBSX3, MITOCHONDRIAL"/>
    <property type="match status" value="1"/>
</dbReference>
<protein>
    <submittedName>
        <fullName evidence="5">CBS domain containing protein</fullName>
    </submittedName>
</protein>
<dbReference type="AlphaFoldDB" id="D9QR64"/>
<feature type="domain" description="CBS" evidence="4">
    <location>
        <begin position="7"/>
        <end position="63"/>
    </location>
</feature>
<feature type="region of interest" description="Disordered" evidence="3">
    <location>
        <begin position="118"/>
        <end position="141"/>
    </location>
</feature>
<dbReference type="OrthoDB" id="9802114at2"/>
<keyword evidence="6" id="KW-1185">Reference proteome</keyword>
<dbReference type="InterPro" id="IPR051257">
    <property type="entry name" value="Diverse_CBS-Domain"/>
</dbReference>
<sequence>MQLKNIMTSDVSTIDTNSTVQDAAKIMNDLDVGIVPVCSGQKPVGVVTDRDIVLRNTAQGGDINTPIEQVMSDDPVYGTPDMSPQEAAQLMSEKQIRRLPIVENDNIVGIISLGDLSTESRTDMEAGKALSTISTPSRPEK</sequence>
<name>D9QR64_ACEAZ</name>
<evidence type="ECO:0000313" key="6">
    <source>
        <dbReference type="Proteomes" id="UP000001661"/>
    </source>
</evidence>
<organism evidence="5 6">
    <name type="scientific">Acetohalobium arabaticum (strain ATCC 49924 / DSM 5501 / Z-7288)</name>
    <dbReference type="NCBI Taxonomy" id="574087"/>
    <lineage>
        <taxon>Bacteria</taxon>
        <taxon>Bacillati</taxon>
        <taxon>Bacillota</taxon>
        <taxon>Clostridia</taxon>
        <taxon>Halanaerobiales</taxon>
        <taxon>Halobacteroidaceae</taxon>
        <taxon>Acetohalobium</taxon>
    </lineage>
</organism>
<dbReference type="SMART" id="SM00116">
    <property type="entry name" value="CBS"/>
    <property type="match status" value="2"/>
</dbReference>
<dbReference type="RefSeq" id="WP_013278450.1">
    <property type="nucleotide sequence ID" value="NC_014378.1"/>
</dbReference>
<dbReference type="HOGENOM" id="CLU_040681_12_0_9"/>
<evidence type="ECO:0000256" key="2">
    <source>
        <dbReference type="PROSITE-ProRule" id="PRU00703"/>
    </source>
</evidence>
<gene>
    <name evidence="5" type="ordered locus">Acear_1497</name>
</gene>
<feature type="compositionally biased region" description="Polar residues" evidence="3">
    <location>
        <begin position="131"/>
        <end position="141"/>
    </location>
</feature>
<dbReference type="SUPFAM" id="SSF54631">
    <property type="entry name" value="CBS-domain pair"/>
    <property type="match status" value="1"/>
</dbReference>
<dbReference type="eggNOG" id="COG0517">
    <property type="taxonomic scope" value="Bacteria"/>
</dbReference>
<evidence type="ECO:0000313" key="5">
    <source>
        <dbReference type="EMBL" id="ADL13005.1"/>
    </source>
</evidence>
<proteinExistence type="predicted"/>
<reference evidence="5 6" key="1">
    <citation type="journal article" date="2010" name="Stand. Genomic Sci.">
        <title>Complete genome sequence of Acetohalobium arabaticum type strain (Z-7288).</title>
        <authorList>
            <person name="Sikorski J."/>
            <person name="Lapidus A."/>
            <person name="Chertkov O."/>
            <person name="Lucas S."/>
            <person name="Copeland A."/>
            <person name="Glavina Del Rio T."/>
            <person name="Nolan M."/>
            <person name="Tice H."/>
            <person name="Cheng J.F."/>
            <person name="Han C."/>
            <person name="Brambilla E."/>
            <person name="Pitluck S."/>
            <person name="Liolios K."/>
            <person name="Ivanova N."/>
            <person name="Mavromatis K."/>
            <person name="Mikhailova N."/>
            <person name="Pati A."/>
            <person name="Bruce D."/>
            <person name="Detter C."/>
            <person name="Tapia R."/>
            <person name="Goodwin L."/>
            <person name="Chen A."/>
            <person name="Palaniappan K."/>
            <person name="Land M."/>
            <person name="Hauser L."/>
            <person name="Chang Y.J."/>
            <person name="Jeffries C.D."/>
            <person name="Rohde M."/>
            <person name="Goker M."/>
            <person name="Spring S."/>
            <person name="Woyke T."/>
            <person name="Bristow J."/>
            <person name="Eisen J.A."/>
            <person name="Markowitz V."/>
            <person name="Hugenholtz P."/>
            <person name="Kyrpides N.C."/>
            <person name="Klenk H.P."/>
        </authorList>
    </citation>
    <scope>NUCLEOTIDE SEQUENCE [LARGE SCALE GENOMIC DNA]</scope>
    <source>
        <strain evidence="6">ATCC 49924 / DSM 5501 / Z-7288</strain>
    </source>
</reference>
<dbReference type="Pfam" id="PF00571">
    <property type="entry name" value="CBS"/>
    <property type="match status" value="2"/>
</dbReference>
<evidence type="ECO:0000259" key="4">
    <source>
        <dbReference type="PROSITE" id="PS51371"/>
    </source>
</evidence>
<evidence type="ECO:0000256" key="1">
    <source>
        <dbReference type="ARBA" id="ARBA00023122"/>
    </source>
</evidence>
<feature type="domain" description="CBS" evidence="4">
    <location>
        <begin position="71"/>
        <end position="126"/>
    </location>
</feature>
<dbReference type="EMBL" id="CP002105">
    <property type="protein sequence ID" value="ADL13005.1"/>
    <property type="molecule type" value="Genomic_DNA"/>
</dbReference>
<dbReference type="InterPro" id="IPR000644">
    <property type="entry name" value="CBS_dom"/>
</dbReference>
<dbReference type="PROSITE" id="PS51371">
    <property type="entry name" value="CBS"/>
    <property type="match status" value="2"/>
</dbReference>